<name>A0A7Y9GLJ2_9MICO</name>
<organism evidence="1 2">
    <name type="scientific">Microbacterium immunditiarum</name>
    <dbReference type="NCBI Taxonomy" id="337480"/>
    <lineage>
        <taxon>Bacteria</taxon>
        <taxon>Bacillati</taxon>
        <taxon>Actinomycetota</taxon>
        <taxon>Actinomycetes</taxon>
        <taxon>Micrococcales</taxon>
        <taxon>Microbacteriaceae</taxon>
        <taxon>Microbacterium</taxon>
    </lineage>
</organism>
<dbReference type="RefSeq" id="WP_179487593.1">
    <property type="nucleotide sequence ID" value="NZ_JACCBV010000001.1"/>
</dbReference>
<dbReference type="GO" id="GO:0016740">
    <property type="term" value="F:transferase activity"/>
    <property type="evidence" value="ECO:0007669"/>
    <property type="project" value="UniProtKB-KW"/>
</dbReference>
<dbReference type="PANTHER" id="PTHR12526">
    <property type="entry name" value="GLYCOSYLTRANSFERASE"/>
    <property type="match status" value="1"/>
</dbReference>
<evidence type="ECO:0000313" key="2">
    <source>
        <dbReference type="Proteomes" id="UP000576969"/>
    </source>
</evidence>
<evidence type="ECO:0000313" key="1">
    <source>
        <dbReference type="EMBL" id="NYE18733.1"/>
    </source>
</evidence>
<gene>
    <name evidence="1" type="ORF">BJ991_000761</name>
</gene>
<dbReference type="Proteomes" id="UP000576969">
    <property type="component" value="Unassembled WGS sequence"/>
</dbReference>
<dbReference type="SUPFAM" id="SSF53756">
    <property type="entry name" value="UDP-Glycosyltransferase/glycogen phosphorylase"/>
    <property type="match status" value="1"/>
</dbReference>
<sequence>MTRRDLVVFSLEAWDDVWRRNQYLIDGLLRRDAELRVLFVEPSNDLLHSAVSGRGIRRGRGLRTADGYDGRLSLFQPDKLLPRVVGPAADAALRRSARRAMRALGMTRPVLWVNDPSWAKLVARTGLPAVYDMTDDWLAADRPGRERRRIVANESILMNLCAAVVVCSTGLERTRSAERDVVLIPNAVDTARYRAPLPRPADLPPGPTAVYVGTLHEDRLDVDLVVRTAEAIAADGGSIVLVGPDALAPPNTELLTTHPDVNVLGPRPFREIPAYLQHATVLIVPHVVDAFTDSLDPIKLYEYRAVGRPIVSTPVAGFRELEGEGILLATRADFPLAVAAALRENAPALTVDDVPDWSDRVDQYAGVLEPLFADAAAPVSDSAQR</sequence>
<keyword evidence="1" id="KW-0808">Transferase</keyword>
<protein>
    <submittedName>
        <fullName evidence="1">Glycosyltransferase involved in cell wall biosynthesis</fullName>
    </submittedName>
</protein>
<dbReference type="Pfam" id="PF13692">
    <property type="entry name" value="Glyco_trans_1_4"/>
    <property type="match status" value="1"/>
</dbReference>
<proteinExistence type="predicted"/>
<reference evidence="1 2" key="1">
    <citation type="submission" date="2020-07" db="EMBL/GenBank/DDBJ databases">
        <title>Sequencing the genomes of 1000 actinobacteria strains.</title>
        <authorList>
            <person name="Klenk H.-P."/>
        </authorList>
    </citation>
    <scope>NUCLEOTIDE SEQUENCE [LARGE SCALE GENOMIC DNA]</scope>
    <source>
        <strain evidence="1 2">DSM 24662</strain>
    </source>
</reference>
<comment type="caution">
    <text evidence="1">The sequence shown here is derived from an EMBL/GenBank/DDBJ whole genome shotgun (WGS) entry which is preliminary data.</text>
</comment>
<dbReference type="EMBL" id="JACCBV010000001">
    <property type="protein sequence ID" value="NYE18733.1"/>
    <property type="molecule type" value="Genomic_DNA"/>
</dbReference>
<dbReference type="AlphaFoldDB" id="A0A7Y9GLJ2"/>
<keyword evidence="2" id="KW-1185">Reference proteome</keyword>
<accession>A0A7Y9GLJ2</accession>
<dbReference type="Gene3D" id="3.40.50.2000">
    <property type="entry name" value="Glycogen Phosphorylase B"/>
    <property type="match status" value="1"/>
</dbReference>